<dbReference type="GO" id="GO:0032300">
    <property type="term" value="C:mismatch repair complex"/>
    <property type="evidence" value="ECO:0007669"/>
    <property type="project" value="InterPro"/>
</dbReference>
<evidence type="ECO:0000313" key="10">
    <source>
        <dbReference type="Proteomes" id="UP000013526"/>
    </source>
</evidence>
<dbReference type="PATRIC" id="fig|1268236.3.peg.3278"/>
<evidence type="ECO:0000256" key="2">
    <source>
        <dbReference type="ARBA" id="ARBA00021975"/>
    </source>
</evidence>
<dbReference type="AlphaFoldDB" id="R1F2E2"/>
<dbReference type="Pfam" id="PF08676">
    <property type="entry name" value="MutL_C"/>
    <property type="match status" value="1"/>
</dbReference>
<dbReference type="Gene3D" id="3.30.565.10">
    <property type="entry name" value="Histidine kinase-like ATPase, C-terminal domain"/>
    <property type="match status" value="1"/>
</dbReference>
<dbReference type="Pfam" id="PF13589">
    <property type="entry name" value="HATPase_c_3"/>
    <property type="match status" value="1"/>
</dbReference>
<protein>
    <recommendedName>
        <fullName evidence="2 5">DNA mismatch repair protein MutL</fullName>
    </recommendedName>
</protein>
<dbReference type="FunFam" id="3.30.230.10:FF:000013">
    <property type="entry name" value="DNA mismatch repair endonuclease MutL"/>
    <property type="match status" value="1"/>
</dbReference>
<evidence type="ECO:0000256" key="4">
    <source>
        <dbReference type="ARBA" id="ARBA00023204"/>
    </source>
</evidence>
<dbReference type="RefSeq" id="WP_005907089.1">
    <property type="nucleotide sequence ID" value="NZ_AQGQ01000146.1"/>
</dbReference>
<dbReference type="HAMAP" id="MF_00149">
    <property type="entry name" value="DNA_mis_repair"/>
    <property type="match status" value="1"/>
</dbReference>
<dbReference type="SMART" id="SM01340">
    <property type="entry name" value="DNA_mis_repair"/>
    <property type="match status" value="1"/>
</dbReference>
<dbReference type="InterPro" id="IPR014790">
    <property type="entry name" value="MutL_C"/>
</dbReference>
<gene>
    <name evidence="5 9" type="primary">mutL</name>
    <name evidence="9" type="ORF">G113_16747</name>
</gene>
<dbReference type="InterPro" id="IPR014762">
    <property type="entry name" value="DNA_mismatch_repair_CS"/>
</dbReference>
<dbReference type="GO" id="GO:0006298">
    <property type="term" value="P:mismatch repair"/>
    <property type="evidence" value="ECO:0007669"/>
    <property type="project" value="UniProtKB-UniRule"/>
</dbReference>
<dbReference type="CDD" id="cd16926">
    <property type="entry name" value="HATPase_MutL-MLH-PMS-like"/>
    <property type="match status" value="1"/>
</dbReference>
<reference evidence="9 10" key="1">
    <citation type="journal article" date="2013" name="Genome Announc.">
        <title>Draft Genome Sequence of Aeromonas molluscorum Strain 848TT, Isolated from Bivalve Molluscs.</title>
        <authorList>
            <person name="Spataro N."/>
            <person name="Farfan M."/>
            <person name="Albarral V."/>
            <person name="Sanglas A."/>
            <person name="Loren J.G."/>
            <person name="Fuste M.C."/>
            <person name="Bosch E."/>
        </authorList>
    </citation>
    <scope>NUCLEOTIDE SEQUENCE [LARGE SCALE GENOMIC DNA]</scope>
    <source>
        <strain evidence="9 10">848</strain>
    </source>
</reference>
<accession>R1F2E2</accession>
<comment type="function">
    <text evidence="5">This protein is involved in the repair of mismatches in DNA. It is required for dam-dependent methyl-directed DNA mismatch repair. May act as a 'molecular matchmaker', a protein that promotes the formation of a stable complex between two or more DNA-binding proteins in an ATP-dependent manner without itself being part of a final effector complex.</text>
</comment>
<feature type="domain" description="MutL C-terminal dimerisation" evidence="7">
    <location>
        <begin position="458"/>
        <end position="599"/>
    </location>
</feature>
<dbReference type="Gene3D" id="3.30.1540.20">
    <property type="entry name" value="MutL, C-terminal domain, dimerisation subdomain"/>
    <property type="match status" value="1"/>
</dbReference>
<dbReference type="PANTHER" id="PTHR10073:SF12">
    <property type="entry name" value="DNA MISMATCH REPAIR PROTEIN MLH1"/>
    <property type="match status" value="1"/>
</dbReference>
<evidence type="ECO:0000256" key="6">
    <source>
        <dbReference type="SAM" id="MobiDB-lite"/>
    </source>
</evidence>
<name>R1F2E2_9GAMM</name>
<dbReference type="CDD" id="cd03482">
    <property type="entry name" value="MutL_Trans_MutL"/>
    <property type="match status" value="1"/>
</dbReference>
<dbReference type="GO" id="GO:0030983">
    <property type="term" value="F:mismatched DNA binding"/>
    <property type="evidence" value="ECO:0007669"/>
    <property type="project" value="InterPro"/>
</dbReference>
<dbReference type="Gene3D" id="3.30.1370.100">
    <property type="entry name" value="MutL, C-terminal domain, regulatory subdomain"/>
    <property type="match status" value="1"/>
</dbReference>
<dbReference type="SUPFAM" id="SSF54211">
    <property type="entry name" value="Ribosomal protein S5 domain 2-like"/>
    <property type="match status" value="1"/>
</dbReference>
<keyword evidence="10" id="KW-1185">Reference proteome</keyword>
<evidence type="ECO:0000256" key="3">
    <source>
        <dbReference type="ARBA" id="ARBA00022763"/>
    </source>
</evidence>
<evidence type="ECO:0000256" key="5">
    <source>
        <dbReference type="HAMAP-Rule" id="MF_00149"/>
    </source>
</evidence>
<comment type="caution">
    <text evidence="9">The sequence shown here is derived from an EMBL/GenBank/DDBJ whole genome shotgun (WGS) entry which is preliminary data.</text>
</comment>
<keyword evidence="3 5" id="KW-0227">DNA damage</keyword>
<dbReference type="Gene3D" id="3.30.230.10">
    <property type="match status" value="1"/>
</dbReference>
<dbReference type="InterPro" id="IPR042121">
    <property type="entry name" value="MutL_C_regsub"/>
</dbReference>
<organism evidence="9 10">
    <name type="scientific">Aeromonas molluscorum 848</name>
    <dbReference type="NCBI Taxonomy" id="1268236"/>
    <lineage>
        <taxon>Bacteria</taxon>
        <taxon>Pseudomonadati</taxon>
        <taxon>Pseudomonadota</taxon>
        <taxon>Gammaproteobacteria</taxon>
        <taxon>Aeromonadales</taxon>
        <taxon>Aeromonadaceae</taxon>
        <taxon>Aeromonas</taxon>
    </lineage>
</organism>
<evidence type="ECO:0000259" key="8">
    <source>
        <dbReference type="SMART" id="SM01340"/>
    </source>
</evidence>
<dbReference type="InterPro" id="IPR038973">
    <property type="entry name" value="MutL/Mlh/Pms-like"/>
</dbReference>
<dbReference type="InterPro" id="IPR013507">
    <property type="entry name" value="DNA_mismatch_S5_2-like"/>
</dbReference>
<dbReference type="GO" id="GO:0140664">
    <property type="term" value="F:ATP-dependent DNA damage sensor activity"/>
    <property type="evidence" value="ECO:0007669"/>
    <property type="project" value="InterPro"/>
</dbReference>
<dbReference type="InterPro" id="IPR036890">
    <property type="entry name" value="HATPase_C_sf"/>
</dbReference>
<dbReference type="Proteomes" id="UP000013526">
    <property type="component" value="Unassembled WGS sequence"/>
</dbReference>
<evidence type="ECO:0000256" key="1">
    <source>
        <dbReference type="ARBA" id="ARBA00006082"/>
    </source>
</evidence>
<dbReference type="PANTHER" id="PTHR10073">
    <property type="entry name" value="DNA MISMATCH REPAIR PROTEIN MLH, PMS, MUTL"/>
    <property type="match status" value="1"/>
</dbReference>
<evidence type="ECO:0000313" key="9">
    <source>
        <dbReference type="EMBL" id="EOD53977.1"/>
    </source>
</evidence>
<keyword evidence="4 5" id="KW-0234">DNA repair</keyword>
<dbReference type="InterPro" id="IPR037198">
    <property type="entry name" value="MutL_C_sf"/>
</dbReference>
<dbReference type="OrthoDB" id="9763467at2"/>
<dbReference type="SMART" id="SM00853">
    <property type="entry name" value="MutL_C"/>
    <property type="match status" value="1"/>
</dbReference>
<dbReference type="NCBIfam" id="TIGR00585">
    <property type="entry name" value="mutl"/>
    <property type="match status" value="1"/>
</dbReference>
<dbReference type="NCBIfam" id="NF000948">
    <property type="entry name" value="PRK00095.1-1"/>
    <property type="match status" value="1"/>
</dbReference>
<dbReference type="InterPro" id="IPR020667">
    <property type="entry name" value="DNA_mismatch_repair_MutL"/>
</dbReference>
<dbReference type="InterPro" id="IPR020568">
    <property type="entry name" value="Ribosomal_Su5_D2-typ_SF"/>
</dbReference>
<feature type="region of interest" description="Disordered" evidence="6">
    <location>
        <begin position="374"/>
        <end position="419"/>
    </location>
</feature>
<evidence type="ECO:0000259" key="7">
    <source>
        <dbReference type="SMART" id="SM00853"/>
    </source>
</evidence>
<dbReference type="FunFam" id="3.30.565.10:FF:000003">
    <property type="entry name" value="DNA mismatch repair endonuclease MutL"/>
    <property type="match status" value="1"/>
</dbReference>
<proteinExistence type="inferred from homology"/>
<dbReference type="GO" id="GO:0005524">
    <property type="term" value="F:ATP binding"/>
    <property type="evidence" value="ECO:0007669"/>
    <property type="project" value="InterPro"/>
</dbReference>
<dbReference type="InterPro" id="IPR042120">
    <property type="entry name" value="MutL_C_dimsub"/>
</dbReference>
<comment type="similarity">
    <text evidence="1 5">Belongs to the DNA mismatch repair MutL/HexB family.</text>
</comment>
<dbReference type="SUPFAM" id="SSF118116">
    <property type="entry name" value="DNA mismatch repair protein MutL"/>
    <property type="match status" value="1"/>
</dbReference>
<dbReference type="SUPFAM" id="SSF55874">
    <property type="entry name" value="ATPase domain of HSP90 chaperone/DNA topoisomerase II/histidine kinase"/>
    <property type="match status" value="1"/>
</dbReference>
<dbReference type="PROSITE" id="PS00058">
    <property type="entry name" value="DNA_MISMATCH_REPAIR_1"/>
    <property type="match status" value="1"/>
</dbReference>
<sequence length="639" mass="70393">MPIRILPPILANQIAAGEVVERPSSVVKELVENSLDAGANRIEIDIDKGGAKLIRIRDNGCGVARDELVLALSRHATSKVATLDDLEGICSLGFRGEALASISSVSRLSFTSRTQDQSEAWQAEAEGREMDVTIRPAAHPVGTTVEVVDLFFNTPARRKFMRSEKTEFAHIDELVRRIALSRFDVTLLLRHNDKLVRQYRAASTVQEQERRLAAVCGTPFMHHALAIESEHSDVRLRGWLATPAGARPQNDLQYTYVNGRMMRDKLINHAIRQAYDELLGPDRFAAYVLYIELDPRQVDVNVHPAKHEVRFHQARLIHDFIYQALFSALHQVDSQEPLAMSEVSLPATEGPDYPGQAARTDWYGAEHGYRAPAEVREGARQGEPGDAMGSDRTSPGCESRTANGGQGGHGVSQPPQAPSREALRGMAALLTTLPGLQVPNLTTNKPQNDAPLDATPRALTLVEGCYLLVELGGRLALLRLVVAERRLLRHWLLEGWGQGLAAQPLLLPVSFKLPKSQHVVAAEQENLLKRMGLELKSGGRDTMILTRVPALLRQTDLARLLPELLQLLEGLSAASDAEQAEVLCQWLVEQGLASDKQYDFATATRLLDELVSQLADPLSDKRLLRPLSLAATLAEFAQE</sequence>
<dbReference type="Pfam" id="PF01119">
    <property type="entry name" value="DNA_mis_repair"/>
    <property type="match status" value="1"/>
</dbReference>
<dbReference type="InterPro" id="IPR002099">
    <property type="entry name" value="MutL/Mlh/PMS"/>
</dbReference>
<dbReference type="GO" id="GO:0016887">
    <property type="term" value="F:ATP hydrolysis activity"/>
    <property type="evidence" value="ECO:0007669"/>
    <property type="project" value="InterPro"/>
</dbReference>
<dbReference type="EMBL" id="AQGQ01000146">
    <property type="protein sequence ID" value="EOD53977.1"/>
    <property type="molecule type" value="Genomic_DNA"/>
</dbReference>
<dbReference type="InterPro" id="IPR014721">
    <property type="entry name" value="Ribsml_uS5_D2-typ_fold_subgr"/>
</dbReference>
<feature type="domain" description="DNA mismatch repair protein S5" evidence="8">
    <location>
        <begin position="212"/>
        <end position="330"/>
    </location>
</feature>